<evidence type="ECO:0000313" key="2">
    <source>
        <dbReference type="EMBL" id="EPE24304.1"/>
    </source>
</evidence>
<proteinExistence type="predicted"/>
<dbReference type="STRING" id="1116229.S3CGE0"/>
<dbReference type="PANTHER" id="PTHR24030:SF0">
    <property type="entry name" value="PROTEIN CMSS1"/>
    <property type="match status" value="1"/>
</dbReference>
<name>S3CGE0_GLAL2</name>
<dbReference type="InterPro" id="IPR032704">
    <property type="entry name" value="Cms1"/>
</dbReference>
<dbReference type="SUPFAM" id="SSF52540">
    <property type="entry name" value="P-loop containing nucleoside triphosphate hydrolases"/>
    <property type="match status" value="1"/>
</dbReference>
<dbReference type="EMBL" id="KE145373">
    <property type="protein sequence ID" value="EPE24304.1"/>
    <property type="molecule type" value="Genomic_DNA"/>
</dbReference>
<reference evidence="2 3" key="1">
    <citation type="journal article" date="2013" name="BMC Genomics">
        <title>Genomics-driven discovery of the pneumocandin biosynthetic gene cluster in the fungus Glarea lozoyensis.</title>
        <authorList>
            <person name="Chen L."/>
            <person name="Yue Q."/>
            <person name="Zhang X."/>
            <person name="Xiang M."/>
            <person name="Wang C."/>
            <person name="Li S."/>
            <person name="Che Y."/>
            <person name="Ortiz-Lopez F.J."/>
            <person name="Bills G.F."/>
            <person name="Liu X."/>
            <person name="An Z."/>
        </authorList>
    </citation>
    <scope>NUCLEOTIDE SEQUENCE [LARGE SCALE GENOMIC DNA]</scope>
    <source>
        <strain evidence="3">ATCC 20868 / MF5171</strain>
    </source>
</reference>
<evidence type="ECO:0000256" key="1">
    <source>
        <dbReference type="SAM" id="MobiDB-lite"/>
    </source>
</evidence>
<dbReference type="HOGENOM" id="CLU_057568_0_1_1"/>
<dbReference type="GO" id="GO:0005634">
    <property type="term" value="C:nucleus"/>
    <property type="evidence" value="ECO:0007669"/>
    <property type="project" value="TreeGrafter"/>
</dbReference>
<keyword evidence="3" id="KW-1185">Reference proteome</keyword>
<dbReference type="Proteomes" id="UP000016922">
    <property type="component" value="Unassembled WGS sequence"/>
</dbReference>
<dbReference type="OrthoDB" id="1929311at2759"/>
<dbReference type="eggNOG" id="KOG3089">
    <property type="taxonomic scope" value="Eukaryota"/>
</dbReference>
<dbReference type="GO" id="GO:0030686">
    <property type="term" value="C:90S preribosome"/>
    <property type="evidence" value="ECO:0007669"/>
    <property type="project" value="TreeGrafter"/>
</dbReference>
<organism evidence="2 3">
    <name type="scientific">Glarea lozoyensis (strain ATCC 20868 / MF5171)</name>
    <dbReference type="NCBI Taxonomy" id="1116229"/>
    <lineage>
        <taxon>Eukaryota</taxon>
        <taxon>Fungi</taxon>
        <taxon>Dikarya</taxon>
        <taxon>Ascomycota</taxon>
        <taxon>Pezizomycotina</taxon>
        <taxon>Leotiomycetes</taxon>
        <taxon>Helotiales</taxon>
        <taxon>Helotiaceae</taxon>
        <taxon>Glarea</taxon>
    </lineage>
</organism>
<evidence type="ECO:0008006" key="4">
    <source>
        <dbReference type="Google" id="ProtNLM"/>
    </source>
</evidence>
<sequence length="276" mass="30888">MAATYSAEILESPAAHPLEAPAVDPQPVSKKRKRGTKVQITTKDGVKIPKSKKRKADEEDEIDLELGINTSFAHMNSQLLADHIAQKTRKYESDLSSIELEDKYIPESYICDTTSWSQKRTLDNLPGFLEKFAGNSTKLWSASKKNGAPHTIVVTAAGLRAADIARALRKFQTKDASVAKLFAKHIKIQDSVKFLKSTRTGIAVGTPTRLKDLLEDGALIVDRLERIVVDTSHIDVKKRGILDMKETHVPLMTWLGRNEFKERYTAEKDGIQLLFY</sequence>
<dbReference type="PANTHER" id="PTHR24030">
    <property type="entry name" value="PROTEIN CMSS1"/>
    <property type="match status" value="1"/>
</dbReference>
<dbReference type="InterPro" id="IPR027417">
    <property type="entry name" value="P-loop_NTPase"/>
</dbReference>
<accession>S3CGE0</accession>
<gene>
    <name evidence="2" type="ORF">GLAREA_08155</name>
</gene>
<dbReference type="AlphaFoldDB" id="S3CGE0"/>
<protein>
    <recommendedName>
        <fullName evidence="4">Protein CMS1</fullName>
    </recommendedName>
</protein>
<dbReference type="RefSeq" id="XP_008088392.1">
    <property type="nucleotide sequence ID" value="XM_008090201.1"/>
</dbReference>
<dbReference type="KEGG" id="glz:GLAREA_08155"/>
<dbReference type="Gene3D" id="3.40.50.300">
    <property type="entry name" value="P-loop containing nucleotide triphosphate hydrolases"/>
    <property type="match status" value="1"/>
</dbReference>
<feature type="region of interest" description="Disordered" evidence="1">
    <location>
        <begin position="1"/>
        <end position="39"/>
    </location>
</feature>
<dbReference type="Pfam" id="PF14617">
    <property type="entry name" value="CMS1"/>
    <property type="match status" value="1"/>
</dbReference>
<dbReference type="OMA" id="DHFAQKA"/>
<dbReference type="GeneID" id="19467205"/>
<evidence type="ECO:0000313" key="3">
    <source>
        <dbReference type="Proteomes" id="UP000016922"/>
    </source>
</evidence>